<dbReference type="GO" id="GO:0008237">
    <property type="term" value="F:metallopeptidase activity"/>
    <property type="evidence" value="ECO:0007669"/>
    <property type="project" value="InterPro"/>
</dbReference>
<proteinExistence type="predicted"/>
<name>X0V3Q4_9ZZZZ</name>
<dbReference type="EMBL" id="BARS01020936">
    <property type="protein sequence ID" value="GAG12740.1"/>
    <property type="molecule type" value="Genomic_DNA"/>
</dbReference>
<dbReference type="GO" id="GO:0006508">
    <property type="term" value="P:proteolysis"/>
    <property type="evidence" value="ECO:0007669"/>
    <property type="project" value="InterPro"/>
</dbReference>
<evidence type="ECO:0000313" key="2">
    <source>
        <dbReference type="EMBL" id="GAG12740.1"/>
    </source>
</evidence>
<dbReference type="Gene3D" id="3.30.2290.10">
    <property type="entry name" value="PmbA/TldD superfamily"/>
    <property type="match status" value="1"/>
</dbReference>
<dbReference type="InterPro" id="IPR002510">
    <property type="entry name" value="Metalloprtase-TldD/E_N"/>
</dbReference>
<evidence type="ECO:0000259" key="1">
    <source>
        <dbReference type="Pfam" id="PF01523"/>
    </source>
</evidence>
<accession>X0V3Q4</accession>
<gene>
    <name evidence="2" type="ORF">S01H1_33701</name>
</gene>
<sequence length="62" mass="6755">MPDIQNTADALAAELKKHRADYLEARLEESQTSHISYRGRELDSIGRSTSLGGNVRALVKGG</sequence>
<organism evidence="2">
    <name type="scientific">marine sediment metagenome</name>
    <dbReference type="NCBI Taxonomy" id="412755"/>
    <lineage>
        <taxon>unclassified sequences</taxon>
        <taxon>metagenomes</taxon>
        <taxon>ecological metagenomes</taxon>
    </lineage>
</organism>
<feature type="non-terminal residue" evidence="2">
    <location>
        <position position="62"/>
    </location>
</feature>
<comment type="caution">
    <text evidence="2">The sequence shown here is derived from an EMBL/GenBank/DDBJ whole genome shotgun (WGS) entry which is preliminary data.</text>
</comment>
<dbReference type="InterPro" id="IPR036059">
    <property type="entry name" value="TldD/PmbA_sf"/>
</dbReference>
<reference evidence="2" key="1">
    <citation type="journal article" date="2014" name="Front. Microbiol.">
        <title>High frequency of phylogenetically diverse reductive dehalogenase-homologous genes in deep subseafloor sedimentary metagenomes.</title>
        <authorList>
            <person name="Kawai M."/>
            <person name="Futagami T."/>
            <person name="Toyoda A."/>
            <person name="Takaki Y."/>
            <person name="Nishi S."/>
            <person name="Hori S."/>
            <person name="Arai W."/>
            <person name="Tsubouchi T."/>
            <person name="Morono Y."/>
            <person name="Uchiyama I."/>
            <person name="Ito T."/>
            <person name="Fujiyama A."/>
            <person name="Inagaki F."/>
            <person name="Takami H."/>
        </authorList>
    </citation>
    <scope>NUCLEOTIDE SEQUENCE</scope>
    <source>
        <strain evidence="2">Expedition CK06-06</strain>
    </source>
</reference>
<dbReference type="InterPro" id="IPR035068">
    <property type="entry name" value="TldD/PmbA_N"/>
</dbReference>
<dbReference type="Pfam" id="PF01523">
    <property type="entry name" value="PmbA_TldD_1st"/>
    <property type="match status" value="1"/>
</dbReference>
<dbReference type="SUPFAM" id="SSF111283">
    <property type="entry name" value="Putative modulator of DNA gyrase, PmbA/TldD"/>
    <property type="match status" value="1"/>
</dbReference>
<feature type="domain" description="Metalloprotease TldD/E N-terminal" evidence="1">
    <location>
        <begin position="24"/>
        <end position="61"/>
    </location>
</feature>
<dbReference type="AlphaFoldDB" id="X0V3Q4"/>
<protein>
    <recommendedName>
        <fullName evidence="1">Metalloprotease TldD/E N-terminal domain-containing protein</fullName>
    </recommendedName>
</protein>